<evidence type="ECO:0000256" key="6">
    <source>
        <dbReference type="ARBA" id="ARBA00023136"/>
    </source>
</evidence>
<comment type="subcellular location">
    <subcellularLocation>
        <location evidence="1">Cell membrane</location>
        <topology evidence="1">Single-pass membrane protein</topology>
    </subcellularLocation>
</comment>
<dbReference type="HOGENOM" id="CLU_034079_1_0_9"/>
<dbReference type="EMBL" id="CP001878">
    <property type="protein sequence ID" value="ADC48780.1"/>
    <property type="molecule type" value="Genomic_DNA"/>
</dbReference>
<dbReference type="RefSeq" id="WP_012960057.1">
    <property type="nucleotide sequence ID" value="NC_013791.2"/>
</dbReference>
<evidence type="ECO:0000256" key="9">
    <source>
        <dbReference type="SAM" id="Coils"/>
    </source>
</evidence>
<keyword evidence="8" id="KW-0131">Cell cycle</keyword>
<protein>
    <submittedName>
        <fullName evidence="11">Septation ring formation regulator EzrA</fullName>
    </submittedName>
</protein>
<feature type="coiled-coil region" evidence="9">
    <location>
        <begin position="258"/>
        <end position="298"/>
    </location>
</feature>
<evidence type="ECO:0000313" key="12">
    <source>
        <dbReference type="Proteomes" id="UP000001544"/>
    </source>
</evidence>
<organism evidence="11 12">
    <name type="scientific">Alkalihalophilus pseudofirmus (strain ATCC BAA-2126 / JCM 17055 / OF4)</name>
    <name type="common">Bacillus pseudofirmus</name>
    <dbReference type="NCBI Taxonomy" id="398511"/>
    <lineage>
        <taxon>Bacteria</taxon>
        <taxon>Bacillati</taxon>
        <taxon>Bacillota</taxon>
        <taxon>Bacilli</taxon>
        <taxon>Bacillales</taxon>
        <taxon>Bacillaceae</taxon>
        <taxon>Alkalihalophilus</taxon>
    </lineage>
</organism>
<evidence type="ECO:0000256" key="5">
    <source>
        <dbReference type="ARBA" id="ARBA00023054"/>
    </source>
</evidence>
<dbReference type="AlphaFoldDB" id="D3FX25"/>
<evidence type="ECO:0000256" key="1">
    <source>
        <dbReference type="ARBA" id="ARBA00004162"/>
    </source>
</evidence>
<evidence type="ECO:0000256" key="10">
    <source>
        <dbReference type="SAM" id="Phobius"/>
    </source>
</evidence>
<dbReference type="STRING" id="398511.BpOF4_03570"/>
<dbReference type="Proteomes" id="UP000001544">
    <property type="component" value="Chromosome"/>
</dbReference>
<dbReference type="GO" id="GO:0005940">
    <property type="term" value="C:septin ring"/>
    <property type="evidence" value="ECO:0007669"/>
    <property type="project" value="InterPro"/>
</dbReference>
<keyword evidence="4 10" id="KW-1133">Transmembrane helix</keyword>
<dbReference type="Pfam" id="PF06160">
    <property type="entry name" value="EzrA"/>
    <property type="match status" value="1"/>
</dbReference>
<dbReference type="GO" id="GO:0005886">
    <property type="term" value="C:plasma membrane"/>
    <property type="evidence" value="ECO:0007669"/>
    <property type="project" value="UniProtKB-SubCell"/>
</dbReference>
<evidence type="ECO:0000256" key="4">
    <source>
        <dbReference type="ARBA" id="ARBA00022989"/>
    </source>
</evidence>
<keyword evidence="3 10" id="KW-0812">Transmembrane</keyword>
<dbReference type="InterPro" id="IPR010379">
    <property type="entry name" value="EzrA"/>
</dbReference>
<accession>D3FX25</accession>
<evidence type="ECO:0000256" key="8">
    <source>
        <dbReference type="ARBA" id="ARBA00023306"/>
    </source>
</evidence>
<keyword evidence="7" id="KW-0717">Septation</keyword>
<dbReference type="GO" id="GO:0000917">
    <property type="term" value="P:division septum assembly"/>
    <property type="evidence" value="ECO:0007669"/>
    <property type="project" value="UniProtKB-KW"/>
</dbReference>
<feature type="coiled-coil region" evidence="9">
    <location>
        <begin position="341"/>
        <end position="427"/>
    </location>
</feature>
<dbReference type="KEGG" id="bpf:BpOF4_03570"/>
<dbReference type="NCBIfam" id="NF003413">
    <property type="entry name" value="PRK04778.1-7"/>
    <property type="match status" value="1"/>
</dbReference>
<reference evidence="11 12" key="1">
    <citation type="journal article" date="2011" name="Environ. Microbiol.">
        <title>Genome of alkaliphilic Bacillus pseudofirmus OF4 reveals adaptations that support the ability to grow in an external pH range from 7.5 to 11.4.</title>
        <authorList>
            <person name="Janto B."/>
            <person name="Ahmed A."/>
            <person name="Ito M."/>
            <person name="Liu J."/>
            <person name="Hicks D.B."/>
            <person name="Pagni S."/>
            <person name="Fackelmayer O.J."/>
            <person name="Smith T.A."/>
            <person name="Earl J."/>
            <person name="Elbourne L.D."/>
            <person name="Hassan K."/>
            <person name="Paulsen I.T."/>
            <person name="Kolsto A.B."/>
            <person name="Tourasse N.J."/>
            <person name="Ehrlich G.D."/>
            <person name="Boissy R."/>
            <person name="Ivey D.M."/>
            <person name="Li G."/>
            <person name="Xue Y."/>
            <person name="Ma Y."/>
            <person name="Hu F.Z."/>
            <person name="Krulwich T.A."/>
        </authorList>
    </citation>
    <scope>NUCLEOTIDE SEQUENCE [LARGE SCALE GENOMIC DNA]</scope>
    <source>
        <strain evidence="12">ATCC BAA-2126 / JCM 17055 / OF4</strain>
    </source>
</reference>
<keyword evidence="2" id="KW-0132">Cell division</keyword>
<evidence type="ECO:0000256" key="3">
    <source>
        <dbReference type="ARBA" id="ARBA00022692"/>
    </source>
</evidence>
<proteinExistence type="predicted"/>
<evidence type="ECO:0000313" key="11">
    <source>
        <dbReference type="EMBL" id="ADC48780.1"/>
    </source>
</evidence>
<evidence type="ECO:0000256" key="7">
    <source>
        <dbReference type="ARBA" id="ARBA00023210"/>
    </source>
</evidence>
<keyword evidence="5 9" id="KW-0175">Coiled coil</keyword>
<dbReference type="GO" id="GO:0000921">
    <property type="term" value="P:septin ring assembly"/>
    <property type="evidence" value="ECO:0007669"/>
    <property type="project" value="InterPro"/>
</dbReference>
<name>D3FX25_ALKPO</name>
<sequence>MTMYVIYAAIAVIAVLFVIGMVFRKNIYKEVDKLDDWKNTILNRDIPSEIGKVKNLHMSGETEEKFELWRSEWDEIVGGILPNIEEQLFDIEEAATKYRFKKAKELIALTTDRLNGIETQLQVMVEEINQLVTSAEQNSTEIGSVKDQFHTVMQQVLKKRGSLGVTVETFDEKLAHTKQLLEDFDQATEEGSYLKAREYLREAKEEVDLVRLSVEKVPAILVQLKTTIPQEVRQLILGIEDMEKSGYYLEPFALMSKIESITNENEQLLADISTLEEIESMEEKAAEVTAQLDQLYEVLETEVEAKQEVAKAVPTMKEQVEQVDEQLTLLMEETTQVQLSYRLAEEEISFQEKVKKQLNELMHQLQLIVDVSENNSQTYTSILDMVEEWMEKIKQIQLDIDKGKQALNDLRQDELDAKETLIELRQKLLESKRLLQKSNIPGLPQEAVDHLDESEMKVITAARQLEQVPLEMGRVNVLVEEALSCVEENEQLIKDTIESAQLAERVIQFANRYRNRSERTRNGLIEAEELFRQYEYTEAIECAYQAVKEFDPSIVEKVSEQYTA</sequence>
<gene>
    <name evidence="11" type="primary">ezrA</name>
    <name evidence="11" type="ordered locus">BpOF4_03570</name>
</gene>
<keyword evidence="6 10" id="KW-0472">Membrane</keyword>
<dbReference type="eggNOG" id="COG4477">
    <property type="taxonomic scope" value="Bacteria"/>
</dbReference>
<feature type="transmembrane region" description="Helical" evidence="10">
    <location>
        <begin position="6"/>
        <end position="23"/>
    </location>
</feature>
<keyword evidence="12" id="KW-1185">Reference proteome</keyword>
<evidence type="ECO:0000256" key="2">
    <source>
        <dbReference type="ARBA" id="ARBA00022618"/>
    </source>
</evidence>